<protein>
    <submittedName>
        <fullName evidence="1">Uncharacterized protein</fullName>
    </submittedName>
</protein>
<dbReference type="AlphaFoldDB" id="A0A8C3F5L3"/>
<dbReference type="PANTHER" id="PTHR45913">
    <property type="entry name" value="EPM2A-INTERACTING PROTEIN 1"/>
    <property type="match status" value="1"/>
</dbReference>
<keyword evidence="2" id="KW-1185">Reference proteome</keyword>
<sequence length="615" mass="70160">MEEKRVFQDKWENLYFFTEVKDKIQCLICQQTISVPKEYNVCQHYNTMHREKYDAFTGKIREEKVQQLKAAFAKQRNFFSGINKSSEDSVRASFVISEMIAKSSRPFTEGLFVKECLMKASKMLCPDRKKIFEGISLSANTVACRITDLADNVQKQLIQMAKDFKAFSIALDESIDVSDTAQCAVFIRGVDCNLNITEELLDLIPLKGTTTGRDIFQGLEECIEKAALPWNKLVSLATDGAPSMCSENVGVVGLLKTKLNSLNIPGFSFTSIHCILHQEALSSKSLQMKEVMDVVVKTVNFIRARGLNHRQFTSFLASMDSEYGELLYHTQVRWLSRGNEIDSFLKMKNKEVPQLADSTFICNLAFLTDVTDHLNALNLKLQGRKQVITQMYDSVKAFKVKLTLWGKQLTAGNLVHFSTLNSLGKVEPKSLKEYAESISNLHKQFDVQFKDFKALEPHFQLFSTPFAVEIDNAAEEMQMELVELQCDTILKQKYTDVGIPEFYRFLSQERFPMLFSASSRIMAMFGNTYICEQFFSSMKINKSVLRSRLTDKHLKATLRLVSSQDIKLNIDAQVDAKRCQLSGFNVFKIWQQIAPAVLKQQRTVFICILCFTQCM</sequence>
<dbReference type="Proteomes" id="UP000694380">
    <property type="component" value="Unplaced"/>
</dbReference>
<reference evidence="1" key="2">
    <citation type="submission" date="2025-09" db="UniProtKB">
        <authorList>
            <consortium name="Ensembl"/>
        </authorList>
    </citation>
    <scope>IDENTIFICATION</scope>
</reference>
<dbReference type="GeneTree" id="ENSGT00950000182812"/>
<evidence type="ECO:0000313" key="2">
    <source>
        <dbReference type="Proteomes" id="UP000694380"/>
    </source>
</evidence>
<dbReference type="Ensembl" id="ENSCPBT00000004483.1">
    <property type="protein sequence ID" value="ENSCPBP00000003667.1"/>
    <property type="gene ID" value="ENSCPBG00000002997.1"/>
</dbReference>
<name>A0A8C3F5L3_CHRPI</name>
<organism evidence="1 2">
    <name type="scientific">Chrysemys picta bellii</name>
    <name type="common">Western painted turtle</name>
    <name type="synonym">Emys bellii</name>
    <dbReference type="NCBI Taxonomy" id="8478"/>
    <lineage>
        <taxon>Eukaryota</taxon>
        <taxon>Metazoa</taxon>
        <taxon>Chordata</taxon>
        <taxon>Craniata</taxon>
        <taxon>Vertebrata</taxon>
        <taxon>Euteleostomi</taxon>
        <taxon>Archelosauria</taxon>
        <taxon>Testudinata</taxon>
        <taxon>Testudines</taxon>
        <taxon>Cryptodira</taxon>
        <taxon>Durocryptodira</taxon>
        <taxon>Testudinoidea</taxon>
        <taxon>Emydidae</taxon>
        <taxon>Chrysemys</taxon>
    </lineage>
</organism>
<dbReference type="PANTHER" id="PTHR45913:SF5">
    <property type="entry name" value="GENERAL TRANSCRIPTION FACTOR II-I REPEAT DOMAIN-CONTAINING PROTEIN 2A-LIKE PROTEIN"/>
    <property type="match status" value="1"/>
</dbReference>
<evidence type="ECO:0000313" key="1">
    <source>
        <dbReference type="Ensembl" id="ENSCPBP00000003667.1"/>
    </source>
</evidence>
<reference evidence="1" key="1">
    <citation type="submission" date="2025-08" db="UniProtKB">
        <authorList>
            <consortium name="Ensembl"/>
        </authorList>
    </citation>
    <scope>IDENTIFICATION</scope>
</reference>
<dbReference type="InterPro" id="IPR012337">
    <property type="entry name" value="RNaseH-like_sf"/>
</dbReference>
<accession>A0A8C3F5L3</accession>
<dbReference type="SUPFAM" id="SSF53098">
    <property type="entry name" value="Ribonuclease H-like"/>
    <property type="match status" value="1"/>
</dbReference>
<dbReference type="OMA" id="HTITWIR"/>
<proteinExistence type="predicted"/>